<evidence type="ECO:0000313" key="7">
    <source>
        <dbReference type="Proteomes" id="UP000319148"/>
    </source>
</evidence>
<dbReference type="Proteomes" id="UP000319148">
    <property type="component" value="Unassembled WGS sequence"/>
</dbReference>
<keyword evidence="2 4" id="KW-0560">Oxidoreductase</keyword>
<proteinExistence type="inferred from homology"/>
<evidence type="ECO:0000256" key="2">
    <source>
        <dbReference type="ARBA" id="ARBA00023002"/>
    </source>
</evidence>
<evidence type="ECO:0000256" key="4">
    <source>
        <dbReference type="RuleBase" id="RU003345"/>
    </source>
</evidence>
<dbReference type="FunFam" id="3.40.309.10:FF:000004">
    <property type="entry name" value="Succinate-semialdehyde dehydrogenase I"/>
    <property type="match status" value="1"/>
</dbReference>
<comment type="caution">
    <text evidence="6">The sequence shown here is derived from an EMBL/GenBank/DDBJ whole genome shotgun (WGS) entry which is preliminary data.</text>
</comment>
<sequence length="473" mass="51039">MKELEFLADYLGQETGLLVLNPVDDSELAVVRDWTVTEVEAAVEKAETAFGDWSKRTAKERSAVLTRWYNLIMEHQEMLARIITAECGKPLAEAWGEVAYGASFIEWFAEEGKRLYGDMIPAPGADKRIMVLKQPIGVVSAITPWNFPNAMITRKVAPALAAGCTAIVKPAEATPLSALALQKLALEAGLPEDCLQIVTTTKPAEIGRVLTTHPTIRKFSFTGSTAVGKLLAQQCAGTVKKVSLELGGNAPFIVFDDADLEAAIRGAMASKYRNAGQTCVCANRFYVQDGIHDTFVARLTEEVDKLKVGDGAEEGITVGPLINRAAVDKVEGLVEASLAAGATAATGGGRHDFGENYFEPTVLTNLQHGEEISRAEIFGPVAPVFRFQDEQDVIRMANDTPYGLAAYFYARDLGRVFRVAEALEYGMVGINEGIISTEVAPFGGVKESGIGREGSRYGIDDYVELKYCLIGGL</sequence>
<organism evidence="6 7">
    <name type="scientific">Emcibacter nanhaiensis</name>
    <dbReference type="NCBI Taxonomy" id="1505037"/>
    <lineage>
        <taxon>Bacteria</taxon>
        <taxon>Pseudomonadati</taxon>
        <taxon>Pseudomonadota</taxon>
        <taxon>Alphaproteobacteria</taxon>
        <taxon>Emcibacterales</taxon>
        <taxon>Emcibacteraceae</taxon>
        <taxon>Emcibacter</taxon>
    </lineage>
</organism>
<dbReference type="RefSeq" id="WP_139942313.1">
    <property type="nucleotide sequence ID" value="NZ_VFIY01000019.1"/>
</dbReference>
<reference evidence="7" key="1">
    <citation type="submission" date="2019-06" db="EMBL/GenBank/DDBJ databases">
        <title>The complete genome of Emcibacter congregatus ZYLT.</title>
        <authorList>
            <person name="Zhao Z."/>
        </authorList>
    </citation>
    <scope>NUCLEOTIDE SEQUENCE [LARGE SCALE GENOMIC DNA]</scope>
    <source>
        <strain evidence="7">MCCC 1A06723</strain>
    </source>
</reference>
<keyword evidence="7" id="KW-1185">Reference proteome</keyword>
<dbReference type="SUPFAM" id="SSF53720">
    <property type="entry name" value="ALDH-like"/>
    <property type="match status" value="1"/>
</dbReference>
<evidence type="ECO:0000256" key="3">
    <source>
        <dbReference type="PROSITE-ProRule" id="PRU10007"/>
    </source>
</evidence>
<dbReference type="PANTHER" id="PTHR43353:SF5">
    <property type="entry name" value="SUCCINATE-SEMIALDEHYDE DEHYDROGENASE, MITOCHONDRIAL"/>
    <property type="match status" value="1"/>
</dbReference>
<dbReference type="InterPro" id="IPR050740">
    <property type="entry name" value="Aldehyde_DH_Superfamily"/>
</dbReference>
<dbReference type="InterPro" id="IPR016160">
    <property type="entry name" value="Ald_DH_CS_CYS"/>
</dbReference>
<evidence type="ECO:0000256" key="1">
    <source>
        <dbReference type="ARBA" id="ARBA00009986"/>
    </source>
</evidence>
<dbReference type="AlphaFoldDB" id="A0A501P9V3"/>
<dbReference type="EMBL" id="VFIY01000019">
    <property type="protein sequence ID" value="TPD56842.1"/>
    <property type="molecule type" value="Genomic_DNA"/>
</dbReference>
<dbReference type="InterPro" id="IPR016162">
    <property type="entry name" value="Ald_DH_N"/>
</dbReference>
<dbReference type="InterPro" id="IPR016163">
    <property type="entry name" value="Ald_DH_C"/>
</dbReference>
<dbReference type="Pfam" id="PF00171">
    <property type="entry name" value="Aldedh"/>
    <property type="match status" value="1"/>
</dbReference>
<accession>A0A501P9V3</accession>
<dbReference type="GO" id="GO:0004777">
    <property type="term" value="F:succinate-semialdehyde dehydrogenase (NAD+) activity"/>
    <property type="evidence" value="ECO:0007669"/>
    <property type="project" value="TreeGrafter"/>
</dbReference>
<dbReference type="GO" id="GO:0009450">
    <property type="term" value="P:gamma-aminobutyric acid catabolic process"/>
    <property type="evidence" value="ECO:0007669"/>
    <property type="project" value="InterPro"/>
</dbReference>
<feature type="active site" evidence="3">
    <location>
        <position position="245"/>
    </location>
</feature>
<dbReference type="FunFam" id="3.40.605.10:FF:000005">
    <property type="entry name" value="Succinate-semialdehyde dehydrogenase I"/>
    <property type="match status" value="1"/>
</dbReference>
<dbReference type="Gene3D" id="3.40.309.10">
    <property type="entry name" value="Aldehyde Dehydrogenase, Chain A, domain 2"/>
    <property type="match status" value="1"/>
</dbReference>
<evidence type="ECO:0000313" key="6">
    <source>
        <dbReference type="EMBL" id="TPD56842.1"/>
    </source>
</evidence>
<dbReference type="Gene3D" id="3.40.605.10">
    <property type="entry name" value="Aldehyde Dehydrogenase, Chain A, domain 1"/>
    <property type="match status" value="1"/>
</dbReference>
<dbReference type="InterPro" id="IPR015590">
    <property type="entry name" value="Aldehyde_DH_dom"/>
</dbReference>
<dbReference type="PANTHER" id="PTHR43353">
    <property type="entry name" value="SUCCINATE-SEMIALDEHYDE DEHYDROGENASE, MITOCHONDRIAL"/>
    <property type="match status" value="1"/>
</dbReference>
<gene>
    <name evidence="6" type="ORF">FIV46_17895</name>
</gene>
<dbReference type="PROSITE" id="PS00687">
    <property type="entry name" value="ALDEHYDE_DEHYDR_GLU"/>
    <property type="match status" value="1"/>
</dbReference>
<dbReference type="PROSITE" id="PS00070">
    <property type="entry name" value="ALDEHYDE_DEHYDR_CYS"/>
    <property type="match status" value="1"/>
</dbReference>
<dbReference type="InterPro" id="IPR016161">
    <property type="entry name" value="Ald_DH/histidinol_DH"/>
</dbReference>
<name>A0A501P9V3_9PROT</name>
<evidence type="ECO:0000259" key="5">
    <source>
        <dbReference type="Pfam" id="PF00171"/>
    </source>
</evidence>
<dbReference type="CDD" id="cd07103">
    <property type="entry name" value="ALDH_F5_SSADH_GabD"/>
    <property type="match status" value="1"/>
</dbReference>
<dbReference type="NCBIfam" id="TIGR01780">
    <property type="entry name" value="SSADH"/>
    <property type="match status" value="1"/>
</dbReference>
<feature type="domain" description="Aldehyde dehydrogenase" evidence="5">
    <location>
        <begin position="17"/>
        <end position="467"/>
    </location>
</feature>
<dbReference type="OrthoDB" id="9802947at2"/>
<dbReference type="InterPro" id="IPR010102">
    <property type="entry name" value="Succ_semiAld_DH"/>
</dbReference>
<comment type="similarity">
    <text evidence="1 4">Belongs to the aldehyde dehydrogenase family.</text>
</comment>
<protein>
    <submittedName>
        <fullName evidence="6">NAD-dependent succinate-semialdehyde dehydrogenase</fullName>
    </submittedName>
</protein>
<dbReference type="InterPro" id="IPR029510">
    <property type="entry name" value="Ald_DH_CS_GLU"/>
</dbReference>